<evidence type="ECO:0000313" key="1">
    <source>
        <dbReference type="EMBL" id="QLX30464.1"/>
    </source>
</evidence>
<dbReference type="AlphaFoldDB" id="A0A7L6L9C2"/>
<organism evidence="1 2">
    <name type="scientific">Escherichia marmotae</name>
    <dbReference type="NCBI Taxonomy" id="1499973"/>
    <lineage>
        <taxon>Bacteria</taxon>
        <taxon>Pseudomonadati</taxon>
        <taxon>Pseudomonadota</taxon>
        <taxon>Gammaproteobacteria</taxon>
        <taxon>Enterobacterales</taxon>
        <taxon>Enterobacteriaceae</taxon>
        <taxon>Escherichia</taxon>
    </lineage>
</organism>
<sequence>MTAAKEQIEYELNVFFASALGDVFKSCRLAESVSDYQISTVSFPTEKNAWLELGELPVIIELSNGRCFEISASEWLQITPL</sequence>
<gene>
    <name evidence="1" type="ORF">HV276_12440</name>
</gene>
<reference evidence="1 2" key="1">
    <citation type="submission" date="2020-06" db="EMBL/GenBank/DDBJ databases">
        <title>REHAB project genomes.</title>
        <authorList>
            <person name="Shaw L.P."/>
        </authorList>
    </citation>
    <scope>NUCLEOTIDE SEQUENCE [LARGE SCALE GENOMIC DNA]</scope>
    <source>
        <strain evidence="1 2">RHBSTW-00777</strain>
    </source>
</reference>
<protein>
    <submittedName>
        <fullName evidence="1">Uncharacterized protein</fullName>
    </submittedName>
</protein>
<evidence type="ECO:0000313" key="2">
    <source>
        <dbReference type="Proteomes" id="UP000512146"/>
    </source>
</evidence>
<dbReference type="RefSeq" id="WP_181502745.1">
    <property type="nucleotide sequence ID" value="NZ_CAKAEK010000095.1"/>
</dbReference>
<dbReference type="Proteomes" id="UP000512146">
    <property type="component" value="Chromosome"/>
</dbReference>
<dbReference type="EMBL" id="CP056165">
    <property type="protein sequence ID" value="QLX30464.1"/>
    <property type="molecule type" value="Genomic_DNA"/>
</dbReference>
<accession>A0A7L6L9C2</accession>
<proteinExistence type="predicted"/>
<name>A0A7L6L9C2_9ESCH</name>